<dbReference type="AlphaFoldDB" id="A0A0C3CVN1"/>
<reference evidence="2" key="2">
    <citation type="submission" date="2015-01" db="EMBL/GenBank/DDBJ databases">
        <title>Evolutionary Origins and Diversification of the Mycorrhizal Mutualists.</title>
        <authorList>
            <consortium name="DOE Joint Genome Institute"/>
            <consortium name="Mycorrhizal Genomics Consortium"/>
            <person name="Kohler A."/>
            <person name="Kuo A."/>
            <person name="Nagy L.G."/>
            <person name="Floudas D."/>
            <person name="Copeland A."/>
            <person name="Barry K.W."/>
            <person name="Cichocki N."/>
            <person name="Veneault-Fourrey C."/>
            <person name="LaButti K."/>
            <person name="Lindquist E.A."/>
            <person name="Lipzen A."/>
            <person name="Lundell T."/>
            <person name="Morin E."/>
            <person name="Murat C."/>
            <person name="Riley R."/>
            <person name="Ohm R."/>
            <person name="Sun H."/>
            <person name="Tunlid A."/>
            <person name="Henrissat B."/>
            <person name="Grigoriev I.V."/>
            <person name="Hibbett D.S."/>
            <person name="Martin F."/>
        </authorList>
    </citation>
    <scope>NUCLEOTIDE SEQUENCE [LARGE SCALE GENOMIC DNA]</scope>
    <source>
        <strain evidence="2">h7</strain>
    </source>
</reference>
<keyword evidence="2" id="KW-1185">Reference proteome</keyword>
<dbReference type="Proteomes" id="UP000053424">
    <property type="component" value="Unassembled WGS sequence"/>
</dbReference>
<evidence type="ECO:0000313" key="2">
    <source>
        <dbReference type="Proteomes" id="UP000053424"/>
    </source>
</evidence>
<sequence length="243" mass="26097">MFPRLLRLAVHAIAALNVISTTLSVFATPIPLPLPLMAADYSLSLVSVNRTTPRLGGQSLDTLPLRPEAGSLSTRSVDSLSSLHDYYNGAFKNSQNLRNLAAESENADNDDDDLHRQALSELTGFNENIQGFQTVFTEAMSDKGLAYYQKSEALETLLKNIIDANKDVLSATSTLVDNIPALGPILGPIIYQLKCFVDAILDIVEDLTDATIKQIVQPLLVALLGSATASLCQPGVDVLGLCL</sequence>
<proteinExistence type="predicted"/>
<dbReference type="HOGENOM" id="CLU_090701_0_0_1"/>
<evidence type="ECO:0000313" key="1">
    <source>
        <dbReference type="EMBL" id="KIM48189.1"/>
    </source>
</evidence>
<reference evidence="1 2" key="1">
    <citation type="submission" date="2014-04" db="EMBL/GenBank/DDBJ databases">
        <authorList>
            <consortium name="DOE Joint Genome Institute"/>
            <person name="Kuo A."/>
            <person name="Gay G."/>
            <person name="Dore J."/>
            <person name="Kohler A."/>
            <person name="Nagy L.G."/>
            <person name="Floudas D."/>
            <person name="Copeland A."/>
            <person name="Barry K.W."/>
            <person name="Cichocki N."/>
            <person name="Veneault-Fourrey C."/>
            <person name="LaButti K."/>
            <person name="Lindquist E.A."/>
            <person name="Lipzen A."/>
            <person name="Lundell T."/>
            <person name="Morin E."/>
            <person name="Murat C."/>
            <person name="Sun H."/>
            <person name="Tunlid A."/>
            <person name="Henrissat B."/>
            <person name="Grigoriev I.V."/>
            <person name="Hibbett D.S."/>
            <person name="Martin F."/>
            <person name="Nordberg H.P."/>
            <person name="Cantor M.N."/>
            <person name="Hua S.X."/>
        </authorList>
    </citation>
    <scope>NUCLEOTIDE SEQUENCE [LARGE SCALE GENOMIC DNA]</scope>
    <source>
        <strain evidence="2">h7</strain>
    </source>
</reference>
<name>A0A0C3CVN1_HEBCY</name>
<accession>A0A0C3CVN1</accession>
<organism evidence="1 2">
    <name type="scientific">Hebeloma cylindrosporum</name>
    <dbReference type="NCBI Taxonomy" id="76867"/>
    <lineage>
        <taxon>Eukaryota</taxon>
        <taxon>Fungi</taxon>
        <taxon>Dikarya</taxon>
        <taxon>Basidiomycota</taxon>
        <taxon>Agaricomycotina</taxon>
        <taxon>Agaricomycetes</taxon>
        <taxon>Agaricomycetidae</taxon>
        <taxon>Agaricales</taxon>
        <taxon>Agaricineae</taxon>
        <taxon>Hymenogastraceae</taxon>
        <taxon>Hebeloma</taxon>
    </lineage>
</organism>
<protein>
    <submittedName>
        <fullName evidence="1">Uncharacterized protein</fullName>
    </submittedName>
</protein>
<dbReference type="OrthoDB" id="2497682at2759"/>
<dbReference type="EMBL" id="KN831769">
    <property type="protein sequence ID" value="KIM48189.1"/>
    <property type="molecule type" value="Genomic_DNA"/>
</dbReference>
<gene>
    <name evidence="1" type="ORF">M413DRAFT_439907</name>
</gene>